<dbReference type="PANTHER" id="PTHR32309:SF13">
    <property type="entry name" value="FERRIC ENTEROBACTIN TRANSPORT PROTEIN FEPE"/>
    <property type="match status" value="1"/>
</dbReference>
<keyword evidence="1" id="KW-1133">Transmembrane helix</keyword>
<dbReference type="AlphaFoldDB" id="A0A2D1U8U3"/>
<feature type="transmembrane region" description="Helical" evidence="1">
    <location>
        <begin position="328"/>
        <end position="346"/>
    </location>
</feature>
<evidence type="ECO:0000313" key="3">
    <source>
        <dbReference type="Proteomes" id="UP000223749"/>
    </source>
</evidence>
<dbReference type="EMBL" id="CP024091">
    <property type="protein sequence ID" value="ATP58006.1"/>
    <property type="molecule type" value="Genomic_DNA"/>
</dbReference>
<organism evidence="2 3">
    <name type="scientific">Pedobacter ginsengisoli</name>
    <dbReference type="NCBI Taxonomy" id="363852"/>
    <lineage>
        <taxon>Bacteria</taxon>
        <taxon>Pseudomonadati</taxon>
        <taxon>Bacteroidota</taxon>
        <taxon>Sphingobacteriia</taxon>
        <taxon>Sphingobacteriales</taxon>
        <taxon>Sphingobacteriaceae</taxon>
        <taxon>Pedobacter</taxon>
    </lineage>
</organism>
<dbReference type="GO" id="GO:0004713">
    <property type="term" value="F:protein tyrosine kinase activity"/>
    <property type="evidence" value="ECO:0007669"/>
    <property type="project" value="TreeGrafter"/>
</dbReference>
<dbReference type="RefSeq" id="WP_099439914.1">
    <property type="nucleotide sequence ID" value="NZ_CP024091.1"/>
</dbReference>
<dbReference type="GO" id="GO:0005886">
    <property type="term" value="C:plasma membrane"/>
    <property type="evidence" value="ECO:0007669"/>
    <property type="project" value="TreeGrafter"/>
</dbReference>
<dbReference type="OrthoDB" id="745212at2"/>
<proteinExistence type="predicted"/>
<reference evidence="2 3" key="1">
    <citation type="submission" date="2017-10" db="EMBL/GenBank/DDBJ databases">
        <title>Whole genome of Pedobacter ginsengisoli T01R-27 isolated from tomato rhizosphere.</title>
        <authorList>
            <person name="Weon H.-Y."/>
            <person name="Lee S.A."/>
            <person name="Sang M.K."/>
            <person name="Song J."/>
        </authorList>
    </citation>
    <scope>NUCLEOTIDE SEQUENCE [LARGE SCALE GENOMIC DNA]</scope>
    <source>
        <strain evidence="2 3">T01R-27</strain>
    </source>
</reference>
<protein>
    <submittedName>
        <fullName evidence="2">Lipopolysaccharide biosynthesis protein</fullName>
    </submittedName>
</protein>
<dbReference type="InterPro" id="IPR050445">
    <property type="entry name" value="Bact_polysacc_biosynth/exp"/>
</dbReference>
<sequence>MEEKVKENNEISLKDLILKFRELFRYLLSKWAVILCYGIIGGVLGFTYGWFNKPVYSAATTFVLEEGDKGGGIGQYAGLASMVGIDLGGSSGGSIFQGDNILELYKSRTMITKTLLTPAEYAGKAQLLIDRYIDFNQLREGWAKRPELKDIEFRNSSQFTRLQDSVLGAIVNDINKNYLIVDKPDKKLNIIKAEVKAKDEFFAKSFNEQIVKNVNDFYIQTKTKKSLLNIGVLQRKTDSVRTVMNGAIYTGAVATDATPNLNLARQAQRTIPVQRSQFSVEANKAMLSELVKNLELSKIALNRETPLIQVIDKPIFPLQKEKTGKIKGLILGGFIFVFSASLFLLIRKIFRDIMN</sequence>
<keyword evidence="3" id="KW-1185">Reference proteome</keyword>
<keyword evidence="1" id="KW-0472">Membrane</keyword>
<name>A0A2D1U8U3_9SPHI</name>
<accession>A0A2D1U8U3</accession>
<feature type="transmembrane region" description="Helical" evidence="1">
    <location>
        <begin position="31"/>
        <end position="51"/>
    </location>
</feature>
<keyword evidence="1" id="KW-0812">Transmembrane</keyword>
<dbReference type="PANTHER" id="PTHR32309">
    <property type="entry name" value="TYROSINE-PROTEIN KINASE"/>
    <property type="match status" value="1"/>
</dbReference>
<dbReference type="KEGG" id="pgs:CPT03_16800"/>
<evidence type="ECO:0000256" key="1">
    <source>
        <dbReference type="SAM" id="Phobius"/>
    </source>
</evidence>
<gene>
    <name evidence="2" type="ORF">CPT03_16800</name>
</gene>
<dbReference type="Proteomes" id="UP000223749">
    <property type="component" value="Chromosome"/>
</dbReference>
<evidence type="ECO:0000313" key="2">
    <source>
        <dbReference type="EMBL" id="ATP58006.1"/>
    </source>
</evidence>